<evidence type="ECO:0000313" key="4">
    <source>
        <dbReference type="Proteomes" id="UP001183817"/>
    </source>
</evidence>
<gene>
    <name evidence="3" type="ORF">J2S64_002639</name>
</gene>
<evidence type="ECO:0000259" key="2">
    <source>
        <dbReference type="Pfam" id="PF06054"/>
    </source>
</evidence>
<feature type="domain" description="Competence protein CoiA nuclease-like" evidence="2">
    <location>
        <begin position="70"/>
        <end position="153"/>
    </location>
</feature>
<sequence length="395" mass="44054">MLLVAMLDGERIDATARTPESWAALQASEDRKRLVLPGCNIRAVAKTRGPDTRFFAHHQGMDCAVDHGGESAQHLAMKEALAQGIDAVPGWHAVIEYPHPTREWIIDVLAISDDRHHRVAFEVQLSSQTPANYVRRTQRYFDSGAFPVWLVPRNLEYSPVRIPTVVTGFGKESEIPENHADLLNLEITHNLALSQGTLGDFVAGLLVNGPQGNPGSPQEQQDRMDKERKRWIAEQRADAERLVKAKEAVERTNRGSVAPEKAFGPYTVHTESGPFVWATLTDCWKCRQQMMVWEARSLRPGEQYSSAPRVSVKAEVGQKRYENHPDVHQAVNTWITRSGAAATKAQIETRHSQGAGGEYSAFVCPSCRALMGQIYIAQINTEHWSVISAPLLRRT</sequence>
<dbReference type="Pfam" id="PF06054">
    <property type="entry name" value="CoiA_nuc"/>
    <property type="match status" value="1"/>
</dbReference>
<proteinExistence type="predicted"/>
<dbReference type="RefSeq" id="WP_310291086.1">
    <property type="nucleotide sequence ID" value="NZ_BAAAWO010000001.1"/>
</dbReference>
<comment type="caution">
    <text evidence="3">The sequence shown here is derived from an EMBL/GenBank/DDBJ whole genome shotgun (WGS) entry which is preliminary data.</text>
</comment>
<evidence type="ECO:0000313" key="3">
    <source>
        <dbReference type="EMBL" id="MDR7358948.1"/>
    </source>
</evidence>
<feature type="region of interest" description="Disordered" evidence="1">
    <location>
        <begin position="208"/>
        <end position="228"/>
    </location>
</feature>
<name>A0ABU2BMN2_9MICC</name>
<evidence type="ECO:0000256" key="1">
    <source>
        <dbReference type="SAM" id="MobiDB-lite"/>
    </source>
</evidence>
<organism evidence="3 4">
    <name type="scientific">Paeniglutamicibacter sulfureus</name>
    <dbReference type="NCBI Taxonomy" id="43666"/>
    <lineage>
        <taxon>Bacteria</taxon>
        <taxon>Bacillati</taxon>
        <taxon>Actinomycetota</taxon>
        <taxon>Actinomycetes</taxon>
        <taxon>Micrococcales</taxon>
        <taxon>Micrococcaceae</taxon>
        <taxon>Paeniglutamicibacter</taxon>
    </lineage>
</organism>
<keyword evidence="4" id="KW-1185">Reference proteome</keyword>
<protein>
    <recommendedName>
        <fullName evidence="2">Competence protein CoiA nuclease-like domain-containing protein</fullName>
    </recommendedName>
</protein>
<reference evidence="3 4" key="1">
    <citation type="submission" date="2023-07" db="EMBL/GenBank/DDBJ databases">
        <title>Sequencing the genomes of 1000 actinobacteria strains.</title>
        <authorList>
            <person name="Klenk H.-P."/>
        </authorList>
    </citation>
    <scope>NUCLEOTIDE SEQUENCE [LARGE SCALE GENOMIC DNA]</scope>
    <source>
        <strain evidence="3 4">DSM 20167</strain>
    </source>
</reference>
<dbReference type="Proteomes" id="UP001183817">
    <property type="component" value="Unassembled WGS sequence"/>
</dbReference>
<dbReference type="InterPro" id="IPR010330">
    <property type="entry name" value="CoiA_nuc"/>
</dbReference>
<dbReference type="EMBL" id="JAVDYI010000001">
    <property type="protein sequence ID" value="MDR7358948.1"/>
    <property type="molecule type" value="Genomic_DNA"/>
</dbReference>
<accession>A0ABU2BMN2</accession>
<feature type="compositionally biased region" description="Polar residues" evidence="1">
    <location>
        <begin position="210"/>
        <end position="219"/>
    </location>
</feature>